<dbReference type="InterPro" id="IPR050382">
    <property type="entry name" value="MFS_Na/Anion_cotransporter"/>
</dbReference>
<evidence type="ECO:0000313" key="9">
    <source>
        <dbReference type="Proteomes" id="UP001156940"/>
    </source>
</evidence>
<evidence type="ECO:0000256" key="3">
    <source>
        <dbReference type="ARBA" id="ARBA00022989"/>
    </source>
</evidence>
<feature type="transmembrane region" description="Helical" evidence="6">
    <location>
        <begin position="364"/>
        <end position="389"/>
    </location>
</feature>
<dbReference type="CDD" id="cd17319">
    <property type="entry name" value="MFS_ExuT_GudP_like"/>
    <property type="match status" value="1"/>
</dbReference>
<feature type="transmembrane region" description="Helical" evidence="6">
    <location>
        <begin position="309"/>
        <end position="327"/>
    </location>
</feature>
<feature type="transmembrane region" description="Helical" evidence="6">
    <location>
        <begin position="333"/>
        <end position="352"/>
    </location>
</feature>
<keyword evidence="3 6" id="KW-1133">Transmembrane helix</keyword>
<dbReference type="InterPro" id="IPR011701">
    <property type="entry name" value="MFS"/>
</dbReference>
<name>A0ABT6J8Y0_9GAMM</name>
<sequence length="439" mass="47264">MSGAPSSVPGVGARISRYRWVICALLFFATTINYVDRAVLGVLAPTLRTEFGWTDQDYGVISASFTLAYAIGFLVAGWFIDRVGTRIGYSVYLTLWSLAAAAHALAKSVFGFSVVRFALGLGESGNFPAAIKTVAEWFPKKERALATGIFNAGSNVGAIVAPLVVPWLALTWGWRTAFIATGLAGLVWIVFWWPVYRRPAQHPKVSAAELAHIQSDPPDPPGRVPWARLLRFRQTWAFAVGKFLTDSIWWFYLFWFPLFMADRFGVDLRTIGLPMVTVFLLADVGSVGGGWLSSALMKRGWSANAARKTAMFACALCILPVVFAPHVEGQWVAVWLIGLAAAAHQGFSANLFTLTSDMFPRTAVGSVVGIGGFAGAMGGFCINLGAGWLKQHTGSYAAMFIMAGCAYLLALLVIHLLAPRLAPARLEGATPRPSAPGGP</sequence>
<reference evidence="8 9" key="1">
    <citation type="submission" date="2023-04" db="EMBL/GenBank/DDBJ databases">
        <title>Luteimonas endophyticus RD2P54.</title>
        <authorList>
            <person name="Sun J.-Q."/>
        </authorList>
    </citation>
    <scope>NUCLEOTIDE SEQUENCE [LARGE SCALE GENOMIC DNA]</scope>
    <source>
        <strain evidence="8 9">RD2P54</strain>
    </source>
</reference>
<evidence type="ECO:0000259" key="7">
    <source>
        <dbReference type="PROSITE" id="PS50850"/>
    </source>
</evidence>
<feature type="transmembrane region" description="Helical" evidence="6">
    <location>
        <begin position="275"/>
        <end position="297"/>
    </location>
</feature>
<comment type="caution">
    <text evidence="8">The sequence shown here is derived from an EMBL/GenBank/DDBJ whole genome shotgun (WGS) entry which is preliminary data.</text>
</comment>
<evidence type="ECO:0000256" key="5">
    <source>
        <dbReference type="ARBA" id="ARBA00038514"/>
    </source>
</evidence>
<dbReference type="PROSITE" id="PS50850">
    <property type="entry name" value="MFS"/>
    <property type="match status" value="1"/>
</dbReference>
<proteinExistence type="inferred from homology"/>
<dbReference type="RefSeq" id="WP_280574412.1">
    <property type="nucleotide sequence ID" value="NZ_JARXRM010000031.1"/>
</dbReference>
<protein>
    <submittedName>
        <fullName evidence="8">MFS transporter</fullName>
    </submittedName>
</protein>
<comment type="similarity">
    <text evidence="5">Belongs to the major facilitator superfamily. Phthalate permease family.</text>
</comment>
<dbReference type="Proteomes" id="UP001156940">
    <property type="component" value="Unassembled WGS sequence"/>
</dbReference>
<feature type="transmembrane region" description="Helical" evidence="6">
    <location>
        <begin position="236"/>
        <end position="255"/>
    </location>
</feature>
<evidence type="ECO:0000256" key="1">
    <source>
        <dbReference type="ARBA" id="ARBA00004141"/>
    </source>
</evidence>
<feature type="transmembrane region" description="Helical" evidence="6">
    <location>
        <begin position="172"/>
        <end position="195"/>
    </location>
</feature>
<keyword evidence="9" id="KW-1185">Reference proteome</keyword>
<dbReference type="InterPro" id="IPR020846">
    <property type="entry name" value="MFS_dom"/>
</dbReference>
<dbReference type="SUPFAM" id="SSF103473">
    <property type="entry name" value="MFS general substrate transporter"/>
    <property type="match status" value="1"/>
</dbReference>
<gene>
    <name evidence="8" type="ORF">QFW77_09730</name>
</gene>
<accession>A0ABT6J8Y0</accession>
<dbReference type="EMBL" id="JARXRM010000031">
    <property type="protein sequence ID" value="MDH5823263.1"/>
    <property type="molecule type" value="Genomic_DNA"/>
</dbReference>
<organism evidence="8 9">
    <name type="scientific">Luteimonas endophytica</name>
    <dbReference type="NCBI Taxonomy" id="3042023"/>
    <lineage>
        <taxon>Bacteria</taxon>
        <taxon>Pseudomonadati</taxon>
        <taxon>Pseudomonadota</taxon>
        <taxon>Gammaproteobacteria</taxon>
        <taxon>Lysobacterales</taxon>
        <taxon>Lysobacteraceae</taxon>
        <taxon>Luteimonas</taxon>
    </lineage>
</organism>
<keyword evidence="4 6" id="KW-0472">Membrane</keyword>
<dbReference type="Pfam" id="PF07690">
    <property type="entry name" value="MFS_1"/>
    <property type="match status" value="1"/>
</dbReference>
<evidence type="ECO:0000256" key="4">
    <source>
        <dbReference type="ARBA" id="ARBA00023136"/>
    </source>
</evidence>
<evidence type="ECO:0000256" key="2">
    <source>
        <dbReference type="ARBA" id="ARBA00022692"/>
    </source>
</evidence>
<feature type="transmembrane region" description="Helical" evidence="6">
    <location>
        <begin position="60"/>
        <end position="80"/>
    </location>
</feature>
<keyword evidence="2 6" id="KW-0812">Transmembrane</keyword>
<evidence type="ECO:0000313" key="8">
    <source>
        <dbReference type="EMBL" id="MDH5823263.1"/>
    </source>
</evidence>
<dbReference type="PANTHER" id="PTHR11662:SF285">
    <property type="entry name" value="HEXURONATE TRANSPORTER"/>
    <property type="match status" value="1"/>
</dbReference>
<feature type="domain" description="Major facilitator superfamily (MFS) profile" evidence="7">
    <location>
        <begin position="22"/>
        <end position="422"/>
    </location>
</feature>
<feature type="transmembrane region" description="Helical" evidence="6">
    <location>
        <begin position="395"/>
        <end position="418"/>
    </location>
</feature>
<dbReference type="InterPro" id="IPR036259">
    <property type="entry name" value="MFS_trans_sf"/>
</dbReference>
<evidence type="ECO:0000256" key="6">
    <source>
        <dbReference type="SAM" id="Phobius"/>
    </source>
</evidence>
<feature type="transmembrane region" description="Helical" evidence="6">
    <location>
        <begin position="20"/>
        <end position="40"/>
    </location>
</feature>
<comment type="subcellular location">
    <subcellularLocation>
        <location evidence="1">Membrane</location>
        <topology evidence="1">Multi-pass membrane protein</topology>
    </subcellularLocation>
</comment>
<dbReference type="Gene3D" id="1.20.1250.20">
    <property type="entry name" value="MFS general substrate transporter like domains"/>
    <property type="match status" value="2"/>
</dbReference>
<dbReference type="PANTHER" id="PTHR11662">
    <property type="entry name" value="SOLUTE CARRIER FAMILY 17"/>
    <property type="match status" value="1"/>
</dbReference>